<organism evidence="3 4">
    <name type="scientific">Paenibacillus amylolyticus</name>
    <dbReference type="NCBI Taxonomy" id="1451"/>
    <lineage>
        <taxon>Bacteria</taxon>
        <taxon>Bacillati</taxon>
        <taxon>Bacillota</taxon>
        <taxon>Bacilli</taxon>
        <taxon>Bacillales</taxon>
        <taxon>Paenibacillaceae</taxon>
        <taxon>Paenibacillus</taxon>
    </lineage>
</organism>
<dbReference type="InterPro" id="IPR025241">
    <property type="entry name" value="DUF4190"/>
</dbReference>
<dbReference type="EMBL" id="BCNV01000007">
    <property type="protein sequence ID" value="GAS85024.1"/>
    <property type="molecule type" value="Genomic_DNA"/>
</dbReference>
<reference evidence="4" key="2">
    <citation type="submission" date="2016-01" db="EMBL/GenBank/DDBJ databases">
        <title>Draft Genome Sequence of Paenibacillus amylolyticus Heshi-A3 that Was Isolated from Fermented Rice Bran with Aging Salted Mackerel, Which Was Named Heshiko as Traditional Fermented Seafood in Japan.</title>
        <authorList>
            <person name="Akuzawa S."/>
            <person name="Nakagawa J."/>
            <person name="Kanekatsu T."/>
            <person name="Kubota E."/>
            <person name="Ohtake R."/>
            <person name="Suzuki T."/>
            <person name="Kanesaki Y."/>
        </authorList>
    </citation>
    <scope>NUCLEOTIDE SEQUENCE [LARGE SCALE GENOMIC DNA]</scope>
    <source>
        <strain evidence="4">Heshi-A3</strain>
    </source>
</reference>
<proteinExistence type="predicted"/>
<feature type="transmembrane region" description="Helical" evidence="1">
    <location>
        <begin position="75"/>
        <end position="108"/>
    </location>
</feature>
<keyword evidence="1" id="KW-0472">Membrane</keyword>
<dbReference type="RefSeq" id="WP_153028301.1">
    <property type="nucleotide sequence ID" value="NZ_BCNV01000007.1"/>
</dbReference>
<protein>
    <recommendedName>
        <fullName evidence="2">DUF4190 domain-containing protein</fullName>
    </recommendedName>
</protein>
<gene>
    <name evidence="3" type="ORF">PAHA3_5145</name>
</gene>
<comment type="caution">
    <text evidence="3">The sequence shown here is derived from an EMBL/GenBank/DDBJ whole genome shotgun (WGS) entry which is preliminary data.</text>
</comment>
<reference evidence="3 4" key="1">
    <citation type="journal article" date="2016" name="Genome Announc.">
        <title>Draft Genome Sequence of Paenibacillus amylolyticus Heshi-A3, Isolated from Fermented Rice Bran in a Japanese Fermented Seafood Dish.</title>
        <authorList>
            <person name="Akuzawa S."/>
            <person name="Nagaoka J."/>
            <person name="Kanekatsu M."/>
            <person name="Kubota E."/>
            <person name="Ohtake R."/>
            <person name="Suzuki T."/>
            <person name="Kanesaki Y."/>
        </authorList>
    </citation>
    <scope>NUCLEOTIDE SEQUENCE [LARGE SCALE GENOMIC DNA]</scope>
    <source>
        <strain evidence="3 4">Heshi-A3</strain>
    </source>
</reference>
<sequence length="114" mass="12465">MEHRENDVDRYYNDTLSPPPYVAPAKTNSKSIVSLVLGILSLTIPYLGFLIGIVAIIFASLAFKEIRIRMEQGKGLAIAGLVCGIIGTAIYTVLIVLFLFVTMIFVGADSYSTY</sequence>
<evidence type="ECO:0000259" key="2">
    <source>
        <dbReference type="Pfam" id="PF13828"/>
    </source>
</evidence>
<dbReference type="Proteomes" id="UP000069697">
    <property type="component" value="Unassembled WGS sequence"/>
</dbReference>
<feature type="transmembrane region" description="Helical" evidence="1">
    <location>
        <begin position="32"/>
        <end position="63"/>
    </location>
</feature>
<evidence type="ECO:0000313" key="4">
    <source>
        <dbReference type="Proteomes" id="UP000069697"/>
    </source>
</evidence>
<evidence type="ECO:0000256" key="1">
    <source>
        <dbReference type="SAM" id="Phobius"/>
    </source>
</evidence>
<name>A0A117I3A3_PAEAM</name>
<accession>A0A117I3A3</accession>
<dbReference type="Pfam" id="PF13828">
    <property type="entry name" value="DUF4190"/>
    <property type="match status" value="1"/>
</dbReference>
<keyword evidence="1" id="KW-0812">Transmembrane</keyword>
<keyword evidence="1" id="KW-1133">Transmembrane helix</keyword>
<feature type="domain" description="DUF4190" evidence="2">
    <location>
        <begin position="31"/>
        <end position="93"/>
    </location>
</feature>
<dbReference type="AlphaFoldDB" id="A0A117I3A3"/>
<evidence type="ECO:0000313" key="3">
    <source>
        <dbReference type="EMBL" id="GAS85024.1"/>
    </source>
</evidence>